<dbReference type="KEGG" id="prag:EKN56_14180"/>
<gene>
    <name evidence="7" type="ORF">EKN56_14180</name>
</gene>
<protein>
    <recommendedName>
        <fullName evidence="3">Curli assembly protein CsgC</fullName>
    </recommendedName>
</protein>
<evidence type="ECO:0000256" key="1">
    <source>
        <dbReference type="ARBA" id="ARBA00004418"/>
    </source>
</evidence>
<dbReference type="AlphaFoldDB" id="A0A411WMG9"/>
<evidence type="ECO:0000313" key="8">
    <source>
        <dbReference type="Proteomes" id="UP000293154"/>
    </source>
</evidence>
<evidence type="ECO:0000256" key="6">
    <source>
        <dbReference type="ARBA" id="ARBA00023186"/>
    </source>
</evidence>
<evidence type="ECO:0000256" key="3">
    <source>
        <dbReference type="ARBA" id="ARBA00017442"/>
    </source>
</evidence>
<evidence type="ECO:0000256" key="5">
    <source>
        <dbReference type="ARBA" id="ARBA00022764"/>
    </source>
</evidence>
<evidence type="ECO:0000313" key="7">
    <source>
        <dbReference type="EMBL" id="QBH97449.1"/>
    </source>
</evidence>
<reference evidence="7 8" key="1">
    <citation type="submission" date="2019-03" db="EMBL/GenBank/DDBJ databases">
        <title>Pragia sp. nov. isolated from the gut tract of Carduelis flavirostris.</title>
        <authorList>
            <person name="Ge Y."/>
        </authorList>
    </citation>
    <scope>NUCLEOTIDE SEQUENCE [LARGE SCALE GENOMIC DNA]</scope>
    <source>
        <strain evidence="7 8">CF-458</strain>
    </source>
</reference>
<evidence type="ECO:0000256" key="4">
    <source>
        <dbReference type="ARBA" id="ARBA00022729"/>
    </source>
</evidence>
<keyword evidence="8" id="KW-1185">Reference proteome</keyword>
<evidence type="ECO:0000256" key="2">
    <source>
        <dbReference type="ARBA" id="ARBA00006329"/>
    </source>
</evidence>
<organism evidence="7 8">
    <name type="scientific">Limnobaculum zhutongyuii</name>
    <dbReference type="NCBI Taxonomy" id="2498113"/>
    <lineage>
        <taxon>Bacteria</taxon>
        <taxon>Pseudomonadati</taxon>
        <taxon>Pseudomonadota</taxon>
        <taxon>Gammaproteobacteria</taxon>
        <taxon>Enterobacterales</taxon>
        <taxon>Budviciaceae</taxon>
        <taxon>Limnobaculum</taxon>
    </lineage>
</organism>
<keyword evidence="5" id="KW-0574">Periplasm</keyword>
<dbReference type="Pfam" id="PF10610">
    <property type="entry name" value="Tafi-CsgC"/>
    <property type="match status" value="1"/>
</dbReference>
<proteinExistence type="inferred from homology"/>
<comment type="similarity">
    <text evidence="2">Belongs to the CsgC/AgfC family.</text>
</comment>
<dbReference type="EMBL" id="CP034752">
    <property type="protein sequence ID" value="QBH97449.1"/>
    <property type="molecule type" value="Genomic_DNA"/>
</dbReference>
<name>A0A411WMG9_9GAMM</name>
<dbReference type="NCBIfam" id="NF007507">
    <property type="entry name" value="PRK10102.1"/>
    <property type="match status" value="1"/>
</dbReference>
<dbReference type="Proteomes" id="UP000293154">
    <property type="component" value="Chromosome"/>
</dbReference>
<dbReference type="RefSeq" id="WP_130592381.1">
    <property type="nucleotide sequence ID" value="NZ_CP034752.1"/>
</dbReference>
<dbReference type="NCBIfam" id="NF041112">
    <property type="entry name" value="chap_CsgH_alph"/>
    <property type="match status" value="1"/>
</dbReference>
<dbReference type="InterPro" id="IPR053722">
    <property type="entry name" value="Curli_assembly_CsgC/AgfC"/>
</dbReference>
<sequence length="108" mass="12083">MSFLLAAALSNQLWFSMQQDARYYTVTPMVNLDSSCECTISIEVKRKGSQGESRSLQQNHISLKAKQEHALGQMKFNVSQGDRVDITVTLSNGSNIEIKKQWSSSPEV</sequence>
<keyword evidence="4" id="KW-0732">Signal</keyword>
<dbReference type="InterPro" id="IPR047726">
    <property type="entry name" value="CsgH_dom"/>
</dbReference>
<dbReference type="InterPro" id="IPR014491">
    <property type="entry name" value="Curli_production_prot_CsgC"/>
</dbReference>
<accession>A0A411WMG9</accession>
<dbReference type="GO" id="GO:0042597">
    <property type="term" value="C:periplasmic space"/>
    <property type="evidence" value="ECO:0007669"/>
    <property type="project" value="UniProtKB-SubCell"/>
</dbReference>
<dbReference type="Gene3D" id="2.60.40.2420">
    <property type="match status" value="1"/>
</dbReference>
<comment type="subcellular location">
    <subcellularLocation>
        <location evidence="1">Periplasm</location>
    </subcellularLocation>
</comment>
<keyword evidence="6" id="KW-0143">Chaperone</keyword>
<dbReference type="OrthoDB" id="6629380at2"/>